<sequence length="107" mass="11937">RKRQRTCEEDGCDFMPISKRINSLRIRVNGNEAGQEDNDTSSSAGSSADNVAAGSSRLNRLSVLNSSENPHYHQINCLLYEAHMERQQRLVSQLQRPSEHCPGPSPT</sequence>
<protein>
    <submittedName>
        <fullName evidence="2">Putative transcription factor protein</fullName>
    </submittedName>
</protein>
<feature type="compositionally biased region" description="Polar residues" evidence="1">
    <location>
        <begin position="40"/>
        <end position="49"/>
    </location>
</feature>
<dbReference type="EMBL" id="GEGO01001829">
    <property type="protein sequence ID" value="JAR93575.1"/>
    <property type="molecule type" value="Transcribed_RNA"/>
</dbReference>
<proteinExistence type="predicted"/>
<dbReference type="AlphaFoldDB" id="A0A147BT65"/>
<accession>A0A147BT65</accession>
<evidence type="ECO:0000313" key="2">
    <source>
        <dbReference type="EMBL" id="JAR93575.1"/>
    </source>
</evidence>
<reference evidence="2" key="1">
    <citation type="journal article" date="2018" name="PLoS Negl. Trop. Dis.">
        <title>Sialome diversity of ticks revealed by RNAseq of single tick salivary glands.</title>
        <authorList>
            <person name="Perner J."/>
            <person name="Kropackova S."/>
            <person name="Kopacek P."/>
            <person name="Ribeiro J.M."/>
        </authorList>
    </citation>
    <scope>NUCLEOTIDE SEQUENCE</scope>
    <source>
        <strain evidence="2">Siblings of single egg batch collected in Ceske Budejovice</strain>
        <tissue evidence="2">Salivary glands</tissue>
    </source>
</reference>
<evidence type="ECO:0000256" key="1">
    <source>
        <dbReference type="SAM" id="MobiDB-lite"/>
    </source>
</evidence>
<feature type="non-terminal residue" evidence="2">
    <location>
        <position position="1"/>
    </location>
</feature>
<organism evidence="2">
    <name type="scientific">Ixodes ricinus</name>
    <name type="common">Common tick</name>
    <name type="synonym">Acarus ricinus</name>
    <dbReference type="NCBI Taxonomy" id="34613"/>
    <lineage>
        <taxon>Eukaryota</taxon>
        <taxon>Metazoa</taxon>
        <taxon>Ecdysozoa</taxon>
        <taxon>Arthropoda</taxon>
        <taxon>Chelicerata</taxon>
        <taxon>Arachnida</taxon>
        <taxon>Acari</taxon>
        <taxon>Parasitiformes</taxon>
        <taxon>Ixodida</taxon>
        <taxon>Ixodoidea</taxon>
        <taxon>Ixodidae</taxon>
        <taxon>Ixodinae</taxon>
        <taxon>Ixodes</taxon>
    </lineage>
</organism>
<feature type="region of interest" description="Disordered" evidence="1">
    <location>
        <begin position="29"/>
        <end position="56"/>
    </location>
</feature>
<name>A0A147BT65_IXORI</name>